<dbReference type="AlphaFoldDB" id="A0A069DCT3"/>
<comment type="caution">
    <text evidence="1">The sequence shown here is derived from an EMBL/GenBank/DDBJ whole genome shotgun (WGS) entry which is preliminary data.</text>
</comment>
<evidence type="ECO:0000313" key="2">
    <source>
        <dbReference type="Proteomes" id="UP000027601"/>
    </source>
</evidence>
<dbReference type="EMBL" id="BAJS01000039">
    <property type="protein sequence ID" value="GAK38139.1"/>
    <property type="molecule type" value="Genomic_DNA"/>
</dbReference>
<reference evidence="1 2" key="1">
    <citation type="journal article" date="2015" name="Microbes Environ.">
        <title>Distribution and evolution of nitrogen fixation genes in the phylum bacteroidetes.</title>
        <authorList>
            <person name="Inoue J."/>
            <person name="Oshima K."/>
            <person name="Suda W."/>
            <person name="Sakamoto M."/>
            <person name="Iino T."/>
            <person name="Noda S."/>
            <person name="Hongoh Y."/>
            <person name="Hattori M."/>
            <person name="Ohkuma M."/>
        </authorList>
    </citation>
    <scope>NUCLEOTIDE SEQUENCE [LARGE SCALE GENOMIC DNA]</scope>
    <source>
        <strain evidence="1 2">JCM 15093</strain>
    </source>
</reference>
<dbReference type="OrthoDB" id="981970at2"/>
<accession>A0A069DCT3</accession>
<proteinExistence type="predicted"/>
<evidence type="ECO:0000313" key="1">
    <source>
        <dbReference type="EMBL" id="GAK38139.1"/>
    </source>
</evidence>
<gene>
    <name evidence="1" type="ORF">JCM15093_3450</name>
</gene>
<name>A0A069DCT3_9BACE</name>
<sequence>MIEIQEYIEAVKLFYSFLEAEFGFSKVNETINGNAFYDVEFKNKERIISISYENIEDHLEVIIFMLQNGKLPDYDDKTKTLHLQQLNRQVMAKASREEIILNAEYFAKCKAKNEIERELLKEARELRLCLKHFNELQLL</sequence>
<dbReference type="RefSeq" id="WP_024997662.1">
    <property type="nucleotide sequence ID" value="NZ_ATZI01000008.1"/>
</dbReference>
<organism evidence="1 2">
    <name type="scientific">Bacteroides graminisolvens DSM 19988 = JCM 15093</name>
    <dbReference type="NCBI Taxonomy" id="1121097"/>
    <lineage>
        <taxon>Bacteria</taxon>
        <taxon>Pseudomonadati</taxon>
        <taxon>Bacteroidota</taxon>
        <taxon>Bacteroidia</taxon>
        <taxon>Bacteroidales</taxon>
        <taxon>Bacteroidaceae</taxon>
        <taxon>Bacteroides</taxon>
    </lineage>
</organism>
<dbReference type="Proteomes" id="UP000027601">
    <property type="component" value="Unassembled WGS sequence"/>
</dbReference>
<protein>
    <submittedName>
        <fullName evidence="1">Uncharacterized protein</fullName>
    </submittedName>
</protein>
<keyword evidence="2" id="KW-1185">Reference proteome</keyword>